<accession>A0ABP9C3N5</accession>
<evidence type="ECO:0000256" key="1">
    <source>
        <dbReference type="SAM" id="MobiDB-lite"/>
    </source>
</evidence>
<feature type="region of interest" description="Disordered" evidence="1">
    <location>
        <begin position="1"/>
        <end position="53"/>
    </location>
</feature>
<proteinExistence type="predicted"/>
<feature type="compositionally biased region" description="Low complexity" evidence="1">
    <location>
        <begin position="11"/>
        <end position="32"/>
    </location>
</feature>
<protein>
    <submittedName>
        <fullName evidence="2">Uncharacterized protein</fullName>
    </submittedName>
</protein>
<comment type="caution">
    <text evidence="2">The sequence shown here is derived from an EMBL/GenBank/DDBJ whole genome shotgun (WGS) entry which is preliminary data.</text>
</comment>
<evidence type="ECO:0000313" key="3">
    <source>
        <dbReference type="Proteomes" id="UP001501265"/>
    </source>
</evidence>
<organism evidence="2 3">
    <name type="scientific">Streptomyces ziwulingensis</name>
    <dbReference type="NCBI Taxonomy" id="1045501"/>
    <lineage>
        <taxon>Bacteria</taxon>
        <taxon>Bacillati</taxon>
        <taxon>Actinomycetota</taxon>
        <taxon>Actinomycetes</taxon>
        <taxon>Kitasatosporales</taxon>
        <taxon>Streptomycetaceae</taxon>
        <taxon>Streptomyces</taxon>
    </lineage>
</organism>
<sequence length="140" mass="13783">MTDDNRPAAPGQVSPVTGTSGSVSIGSMSGGSVATGDRSSATSYNVTGAAPDPRHAELLDAVRSLRRALPDPPGRSAEDSALDLELAEAEAEITQTGSAAAGRLSRLLGGVRGWLGGQGAAVGAVASATAVVQGIAQLMT</sequence>
<keyword evidence="3" id="KW-1185">Reference proteome</keyword>
<name>A0ABP9C3N5_9ACTN</name>
<gene>
    <name evidence="2" type="ORF">GCM10023220_36920</name>
</gene>
<feature type="compositionally biased region" description="Polar residues" evidence="1">
    <location>
        <begin position="37"/>
        <end position="46"/>
    </location>
</feature>
<dbReference type="EMBL" id="BAABIG010000033">
    <property type="protein sequence ID" value="GAA4804153.1"/>
    <property type="molecule type" value="Genomic_DNA"/>
</dbReference>
<dbReference type="Proteomes" id="UP001501265">
    <property type="component" value="Unassembled WGS sequence"/>
</dbReference>
<evidence type="ECO:0000313" key="2">
    <source>
        <dbReference type="EMBL" id="GAA4804153.1"/>
    </source>
</evidence>
<reference evidence="3" key="1">
    <citation type="journal article" date="2019" name="Int. J. Syst. Evol. Microbiol.">
        <title>The Global Catalogue of Microorganisms (GCM) 10K type strain sequencing project: providing services to taxonomists for standard genome sequencing and annotation.</title>
        <authorList>
            <consortium name="The Broad Institute Genomics Platform"/>
            <consortium name="The Broad Institute Genome Sequencing Center for Infectious Disease"/>
            <person name="Wu L."/>
            <person name="Ma J."/>
        </authorList>
    </citation>
    <scope>NUCLEOTIDE SEQUENCE [LARGE SCALE GENOMIC DNA]</scope>
    <source>
        <strain evidence="3">JCM 18081</strain>
    </source>
</reference>